<dbReference type="InterPro" id="IPR038870">
    <property type="entry name" value="UBAP1"/>
</dbReference>
<reference evidence="2" key="1">
    <citation type="submission" date="2022-03" db="EMBL/GenBank/DDBJ databases">
        <authorList>
            <person name="Martin C."/>
        </authorList>
    </citation>
    <scope>NUCLEOTIDE SEQUENCE</scope>
</reference>
<organism evidence="2 3">
    <name type="scientific">Owenia fusiformis</name>
    <name type="common">Polychaete worm</name>
    <dbReference type="NCBI Taxonomy" id="6347"/>
    <lineage>
        <taxon>Eukaryota</taxon>
        <taxon>Metazoa</taxon>
        <taxon>Spiralia</taxon>
        <taxon>Lophotrochozoa</taxon>
        <taxon>Annelida</taxon>
        <taxon>Polychaeta</taxon>
        <taxon>Sedentaria</taxon>
        <taxon>Canalipalpata</taxon>
        <taxon>Sabellida</taxon>
        <taxon>Oweniida</taxon>
        <taxon>Oweniidae</taxon>
        <taxon>Owenia</taxon>
    </lineage>
</organism>
<dbReference type="PANTHER" id="PTHR15960:SF5">
    <property type="entry name" value="LD44032P"/>
    <property type="match status" value="1"/>
</dbReference>
<evidence type="ECO:0000256" key="1">
    <source>
        <dbReference type="SAM" id="MobiDB-lite"/>
    </source>
</evidence>
<comment type="caution">
    <text evidence="2">The sequence shown here is derived from an EMBL/GenBank/DDBJ whole genome shotgun (WGS) entry which is preliminary data.</text>
</comment>
<feature type="region of interest" description="Disordered" evidence="1">
    <location>
        <begin position="433"/>
        <end position="462"/>
    </location>
</feature>
<proteinExistence type="predicted"/>
<keyword evidence="3" id="KW-1185">Reference proteome</keyword>
<dbReference type="InterPro" id="IPR042575">
    <property type="entry name" value="UBAP1_C"/>
</dbReference>
<dbReference type="PROSITE" id="PS51497">
    <property type="entry name" value="UMA"/>
    <property type="match status" value="1"/>
</dbReference>
<dbReference type="CDD" id="cd14316">
    <property type="entry name" value="UBA2_UBAP1_like"/>
    <property type="match status" value="1"/>
</dbReference>
<feature type="region of interest" description="Disordered" evidence="1">
    <location>
        <begin position="108"/>
        <end position="129"/>
    </location>
</feature>
<feature type="compositionally biased region" description="Polar residues" evidence="1">
    <location>
        <begin position="486"/>
        <end position="499"/>
    </location>
</feature>
<dbReference type="PROSITE" id="PS50030">
    <property type="entry name" value="UBA"/>
    <property type="match status" value="2"/>
</dbReference>
<dbReference type="SUPFAM" id="SSF46934">
    <property type="entry name" value="UBA-like"/>
    <property type="match status" value="1"/>
</dbReference>
<dbReference type="InterPro" id="IPR009060">
    <property type="entry name" value="UBA-like_sf"/>
</dbReference>
<dbReference type="GO" id="GO:0043162">
    <property type="term" value="P:ubiquitin-dependent protein catabolic process via the multivesicular body sorting pathway"/>
    <property type="evidence" value="ECO:0007669"/>
    <property type="project" value="InterPro"/>
</dbReference>
<feature type="compositionally biased region" description="Pro residues" evidence="1">
    <location>
        <begin position="540"/>
        <end position="555"/>
    </location>
</feature>
<evidence type="ECO:0000313" key="3">
    <source>
        <dbReference type="Proteomes" id="UP000749559"/>
    </source>
</evidence>
<dbReference type="GO" id="GO:0043130">
    <property type="term" value="F:ubiquitin binding"/>
    <property type="evidence" value="ECO:0007669"/>
    <property type="project" value="InterPro"/>
</dbReference>
<gene>
    <name evidence="2" type="ORF">OFUS_LOCUS21583</name>
</gene>
<dbReference type="InterPro" id="IPR023340">
    <property type="entry name" value="UMA"/>
</dbReference>
<feature type="compositionally biased region" description="Low complexity" evidence="1">
    <location>
        <begin position="327"/>
        <end position="341"/>
    </location>
</feature>
<dbReference type="PANTHER" id="PTHR15960">
    <property type="entry name" value="LD44032P"/>
    <property type="match status" value="1"/>
</dbReference>
<dbReference type="Gene3D" id="1.20.120.1920">
    <property type="entry name" value="UBAP1 SOUBA domain"/>
    <property type="match status" value="1"/>
</dbReference>
<dbReference type="EMBL" id="CAIIXF020000010">
    <property type="protein sequence ID" value="CAH1797259.1"/>
    <property type="molecule type" value="Genomic_DNA"/>
</dbReference>
<dbReference type="GO" id="GO:0000813">
    <property type="term" value="C:ESCRT I complex"/>
    <property type="evidence" value="ECO:0007669"/>
    <property type="project" value="InterPro"/>
</dbReference>
<sequence>MSWEELSQGAGSAFPPIDGVPIKLSDKYKPLKKVTLPLNFQQRDISSILNLQYDFTLETDVIEWTEAQKESQLMEEQAHFDNIATNIEQLGKDNDSMDIDIEGADFAPEGSHTIMPEPDDDDQNHVSDQQIRSTENVAPLVAQVPSVDVPLNIWNNILQPVQIQPNKQTNQPKPAERSTSFNLADFERVQDPFDSVELKTLNDFEELGKVLQNTQVTSAVSQSGIQPGVVKDTFMPNGGAMDLNRPVIQGSATSGPPIQQYSEQRAQAVASLNRPSNSINQTIRTQPTATLNQGTVSFNKNSDAVTFPTVPSNVKIPRSINQQTAVSVPSSSAANNSASNPFTRGQVLPPIGSSFSDQDEFGLPRIPHCTLASIGATDAQNRYSSSLYSNSCNTNNSASTHNGTPVQSSAATGTVQNSFVNSHDAIAANGPYNPWQLPPYTPRRASQPVPVPTPQSNHVSNQGRLTAAKSIESLHKDLNANRDDVQNMTRLQKCKSNPDLTEIGGLRKPMGKSQTKRPYPVSKTPPPYPVSTKVPDESSSPPPPYTLGSSPPPYRHSPSPLTEPPQSHNGYGASPTPSAITSLPNPYPRLSSEHKLLVDNISAMGFPHTRVARAVEKYKEDDKMVVDYLCSVNRLIEKGNHGDKAEDALNLYDNNEEKASEYLEVMGQLAELGFAEDKIKEALVLTDNNRENALDHLI</sequence>
<dbReference type="InterPro" id="IPR015940">
    <property type="entry name" value="UBA"/>
</dbReference>
<feature type="region of interest" description="Disordered" evidence="1">
    <location>
        <begin position="479"/>
        <end position="585"/>
    </location>
</feature>
<accession>A0A8J1TY49</accession>
<name>A0A8J1TY49_OWEFU</name>
<dbReference type="Proteomes" id="UP000749559">
    <property type="component" value="Unassembled WGS sequence"/>
</dbReference>
<feature type="compositionally biased region" description="Polar residues" evidence="1">
    <location>
        <begin position="564"/>
        <end position="584"/>
    </location>
</feature>
<dbReference type="OrthoDB" id="411372at2759"/>
<dbReference type="AlphaFoldDB" id="A0A8J1TY49"/>
<protein>
    <submittedName>
        <fullName evidence="2">Uncharacterized protein</fullName>
    </submittedName>
</protein>
<evidence type="ECO:0000313" key="2">
    <source>
        <dbReference type="EMBL" id="CAH1797259.1"/>
    </source>
</evidence>
<feature type="region of interest" description="Disordered" evidence="1">
    <location>
        <begin position="327"/>
        <end position="359"/>
    </location>
</feature>